<proteinExistence type="inferred from homology"/>
<dbReference type="STRING" id="1565605.PG1C_08195"/>
<dbReference type="InterPro" id="IPR025835">
    <property type="entry name" value="Thiopurine_S-MeTrfase"/>
</dbReference>
<dbReference type="GO" id="GO:0005737">
    <property type="term" value="C:cytoplasm"/>
    <property type="evidence" value="ECO:0007669"/>
    <property type="project" value="UniProtKB-SubCell"/>
</dbReference>
<comment type="catalytic activity">
    <reaction evidence="1 9">
        <text>S-adenosyl-L-methionine + a thiopurine = S-adenosyl-L-homocysteine + a thiopurine S-methylether.</text>
        <dbReference type="EC" id="2.1.1.67"/>
    </reaction>
</comment>
<dbReference type="RefSeq" id="WP_202634366.1">
    <property type="nucleotide sequence ID" value="NZ_CP010554.1"/>
</dbReference>
<dbReference type="PATRIC" id="fig|1565605.3.peg.1737"/>
<dbReference type="InterPro" id="IPR029063">
    <property type="entry name" value="SAM-dependent_MTases_sf"/>
</dbReference>
<reference evidence="10 11" key="1">
    <citation type="journal article" date="2015" name="Genome Announc.">
        <title>Complete Genome Sequence of a Novel Bacterium within the Family Rhodocyclaceae That Degrades Polycyclic Aromatic Hydrocarbons.</title>
        <authorList>
            <person name="Singleton D.R."/>
            <person name="Dickey A.N."/>
            <person name="Scholl E.H."/>
            <person name="Wright F.A."/>
            <person name="Aitken M.D."/>
        </authorList>
    </citation>
    <scope>NUCLEOTIDE SEQUENCE [LARGE SCALE GENOMIC DNA]</scope>
    <source>
        <strain evidence="11">PG1-Ca6</strain>
    </source>
</reference>
<accession>A0A0C5J8Z0</accession>
<dbReference type="Proteomes" id="UP000061603">
    <property type="component" value="Chromosome"/>
</dbReference>
<organism evidence="10 11">
    <name type="scientific">Rugosibacter aromaticivorans</name>
    <dbReference type="NCBI Taxonomy" id="1565605"/>
    <lineage>
        <taxon>Bacteria</taxon>
        <taxon>Pseudomonadati</taxon>
        <taxon>Pseudomonadota</taxon>
        <taxon>Betaproteobacteria</taxon>
        <taxon>Nitrosomonadales</taxon>
        <taxon>Sterolibacteriaceae</taxon>
        <taxon>Rugosibacter</taxon>
    </lineage>
</organism>
<dbReference type="Pfam" id="PF05724">
    <property type="entry name" value="TPMT"/>
    <property type="match status" value="1"/>
</dbReference>
<evidence type="ECO:0000313" key="10">
    <source>
        <dbReference type="EMBL" id="AJP48445.1"/>
    </source>
</evidence>
<gene>
    <name evidence="9" type="primary">tpm</name>
    <name evidence="10" type="ORF">PG1C_08195</name>
</gene>
<feature type="binding site" evidence="9">
    <location>
        <position position="123"/>
    </location>
    <ligand>
        <name>S-adenosyl-L-methionine</name>
        <dbReference type="ChEBI" id="CHEBI:59789"/>
    </ligand>
</feature>
<keyword evidence="8 9" id="KW-0949">S-adenosyl-L-methionine</keyword>
<feature type="binding site" evidence="9">
    <location>
        <position position="10"/>
    </location>
    <ligand>
        <name>S-adenosyl-L-methionine</name>
        <dbReference type="ChEBI" id="CHEBI:59789"/>
    </ligand>
</feature>
<evidence type="ECO:0000256" key="9">
    <source>
        <dbReference type="HAMAP-Rule" id="MF_00812"/>
    </source>
</evidence>
<dbReference type="AlphaFoldDB" id="A0A0C5J8Z0"/>
<dbReference type="GO" id="GO:0032259">
    <property type="term" value="P:methylation"/>
    <property type="evidence" value="ECO:0007669"/>
    <property type="project" value="UniProtKB-KW"/>
</dbReference>
<dbReference type="NCBIfam" id="TIGR03840">
    <property type="entry name" value="TMPT_Se_Te"/>
    <property type="match status" value="1"/>
</dbReference>
<keyword evidence="6 9" id="KW-0489">Methyltransferase</keyword>
<dbReference type="KEGG" id="rbu:PG1C_08195"/>
<dbReference type="InterPro" id="IPR022474">
    <property type="entry name" value="Thiopur_S-MeTfrase_Se/Te_detox"/>
</dbReference>
<dbReference type="PANTHER" id="PTHR10259:SF11">
    <property type="entry name" value="THIOPURINE S-METHYLTRANSFERASE"/>
    <property type="match status" value="1"/>
</dbReference>
<keyword evidence="5 9" id="KW-0963">Cytoplasm</keyword>
<comment type="subcellular location">
    <subcellularLocation>
        <location evidence="2 9">Cytoplasm</location>
    </subcellularLocation>
</comment>
<dbReference type="PIRSF" id="PIRSF023956">
    <property type="entry name" value="Thiopurine_S-methyltransferase"/>
    <property type="match status" value="1"/>
</dbReference>
<dbReference type="FunFam" id="3.40.50.150:FF:000101">
    <property type="entry name" value="Thiopurine S-methyltransferase"/>
    <property type="match status" value="1"/>
</dbReference>
<keyword evidence="7 9" id="KW-0808">Transferase</keyword>
<dbReference type="EC" id="2.1.1.67" evidence="4 9"/>
<feature type="binding site" evidence="9">
    <location>
        <position position="45"/>
    </location>
    <ligand>
        <name>S-adenosyl-L-methionine</name>
        <dbReference type="ChEBI" id="CHEBI:59789"/>
    </ligand>
</feature>
<comment type="similarity">
    <text evidence="3 9">Belongs to the class I-like SAM-binding methyltransferase superfamily. TPMT family.</text>
</comment>
<evidence type="ECO:0000256" key="8">
    <source>
        <dbReference type="ARBA" id="ARBA00022691"/>
    </source>
</evidence>
<keyword evidence="11" id="KW-1185">Reference proteome</keyword>
<dbReference type="InterPro" id="IPR008854">
    <property type="entry name" value="TPMT"/>
</dbReference>
<evidence type="ECO:0000256" key="2">
    <source>
        <dbReference type="ARBA" id="ARBA00004496"/>
    </source>
</evidence>
<dbReference type="PROSITE" id="PS51585">
    <property type="entry name" value="SAM_MT_TPMT"/>
    <property type="match status" value="1"/>
</dbReference>
<dbReference type="EMBL" id="CP010554">
    <property type="protein sequence ID" value="AJP48445.1"/>
    <property type="molecule type" value="Genomic_DNA"/>
</dbReference>
<dbReference type="HOGENOM" id="CLU_085515_1_0_4"/>
<sequence>MESSFWHERWEKNEIGFHQSRFHPFLPKYWPSLDIKQGSRVFVPLCGKSRDLLWLRDQDLDVIGVELSKLAVEDFFKENQLTAIITQHGELTLYECSGIRIFCGDFFKLTAADLAGVAGVFDRASLVALPPAMRRDYARHMQKILPSGTQTLLVCFAYPQEQMDGPPFSVEEAEVHALFGTASEVTFLAEADVLDNEPRFKQRGLTRLHEKAFRLRYPS</sequence>
<dbReference type="PANTHER" id="PTHR10259">
    <property type="entry name" value="THIOPURINE S-METHYLTRANSFERASE"/>
    <property type="match status" value="1"/>
</dbReference>
<dbReference type="NCBIfam" id="NF009732">
    <property type="entry name" value="PRK13255.1"/>
    <property type="match status" value="1"/>
</dbReference>
<evidence type="ECO:0000313" key="11">
    <source>
        <dbReference type="Proteomes" id="UP000061603"/>
    </source>
</evidence>
<evidence type="ECO:0000256" key="6">
    <source>
        <dbReference type="ARBA" id="ARBA00022603"/>
    </source>
</evidence>
<dbReference type="SUPFAM" id="SSF53335">
    <property type="entry name" value="S-adenosyl-L-methionine-dependent methyltransferases"/>
    <property type="match status" value="1"/>
</dbReference>
<evidence type="ECO:0000256" key="1">
    <source>
        <dbReference type="ARBA" id="ARBA00000903"/>
    </source>
</evidence>
<dbReference type="GO" id="GO:0010038">
    <property type="term" value="P:response to metal ion"/>
    <property type="evidence" value="ECO:0007669"/>
    <property type="project" value="InterPro"/>
</dbReference>
<dbReference type="Gene3D" id="3.40.50.150">
    <property type="entry name" value="Vaccinia Virus protein VP39"/>
    <property type="match status" value="1"/>
</dbReference>
<name>A0A0C5J8Z0_9PROT</name>
<feature type="binding site" evidence="9">
    <location>
        <position position="66"/>
    </location>
    <ligand>
        <name>S-adenosyl-L-methionine</name>
        <dbReference type="ChEBI" id="CHEBI:59789"/>
    </ligand>
</feature>
<evidence type="ECO:0000256" key="3">
    <source>
        <dbReference type="ARBA" id="ARBA00008145"/>
    </source>
</evidence>
<protein>
    <recommendedName>
        <fullName evidence="4 9">Thiopurine S-methyltransferase</fullName>
        <ecNumber evidence="4 9">2.1.1.67</ecNumber>
    </recommendedName>
    <alternativeName>
        <fullName evidence="9">Thiopurine methyltransferase</fullName>
    </alternativeName>
</protein>
<evidence type="ECO:0000256" key="4">
    <source>
        <dbReference type="ARBA" id="ARBA00011905"/>
    </source>
</evidence>
<dbReference type="HAMAP" id="MF_00812">
    <property type="entry name" value="Thiopur_methtran"/>
    <property type="match status" value="1"/>
</dbReference>
<evidence type="ECO:0000256" key="5">
    <source>
        <dbReference type="ARBA" id="ARBA00022490"/>
    </source>
</evidence>
<evidence type="ECO:0000256" key="7">
    <source>
        <dbReference type="ARBA" id="ARBA00022679"/>
    </source>
</evidence>
<dbReference type="GO" id="GO:0008119">
    <property type="term" value="F:thiopurine S-methyltransferase activity"/>
    <property type="evidence" value="ECO:0007669"/>
    <property type="project" value="UniProtKB-UniRule"/>
</dbReference>